<evidence type="ECO:0000313" key="3">
    <source>
        <dbReference type="Proteomes" id="UP001597405"/>
    </source>
</evidence>
<evidence type="ECO:0000256" key="1">
    <source>
        <dbReference type="SAM" id="MobiDB-lite"/>
    </source>
</evidence>
<accession>A0ABW4UDJ5</accession>
<dbReference type="RefSeq" id="WP_379099944.1">
    <property type="nucleotide sequence ID" value="NZ_JBHUGZ010000011.1"/>
</dbReference>
<organism evidence="2 3">
    <name type="scientific">Mesorhizobium newzealandense</name>
    <dbReference type="NCBI Taxonomy" id="1300302"/>
    <lineage>
        <taxon>Bacteria</taxon>
        <taxon>Pseudomonadati</taxon>
        <taxon>Pseudomonadota</taxon>
        <taxon>Alphaproteobacteria</taxon>
        <taxon>Hyphomicrobiales</taxon>
        <taxon>Phyllobacteriaceae</taxon>
        <taxon>Mesorhizobium</taxon>
    </lineage>
</organism>
<dbReference type="EMBL" id="JBHUGZ010000011">
    <property type="protein sequence ID" value="MFD1984202.1"/>
    <property type="molecule type" value="Genomic_DNA"/>
</dbReference>
<evidence type="ECO:0000313" key="2">
    <source>
        <dbReference type="EMBL" id="MFD1984202.1"/>
    </source>
</evidence>
<keyword evidence="3" id="KW-1185">Reference proteome</keyword>
<sequence>MGWYKADEITGSNSDPQSSWVDASGNANDMTQSTSVNKPTLLTSTLNGKNVVSFDVPSVPQYFNVPNLFSGKTAGSIYMVIKKAADPAGADPWSGMHRFGSSTGLGSAGHMPYTDGVIYQEFGTTVRKTVGNPTPSLASWRIISMHSASADWAFYLDGGVYTGGVGAPFFSTGTNTVGFETSPKFGTSVKDPTGTPSLVGMVALVGELLLIGGKLSTANQQNVEGYLAATARWALQGNLDAAHPYKSSPPPP</sequence>
<dbReference type="Proteomes" id="UP001597405">
    <property type="component" value="Unassembled WGS sequence"/>
</dbReference>
<feature type="compositionally biased region" description="Polar residues" evidence="1">
    <location>
        <begin position="10"/>
        <end position="36"/>
    </location>
</feature>
<evidence type="ECO:0008006" key="4">
    <source>
        <dbReference type="Google" id="ProtNLM"/>
    </source>
</evidence>
<reference evidence="3" key="1">
    <citation type="journal article" date="2019" name="Int. J. Syst. Evol. Microbiol.">
        <title>The Global Catalogue of Microorganisms (GCM) 10K type strain sequencing project: providing services to taxonomists for standard genome sequencing and annotation.</title>
        <authorList>
            <consortium name="The Broad Institute Genomics Platform"/>
            <consortium name="The Broad Institute Genome Sequencing Center for Infectious Disease"/>
            <person name="Wu L."/>
            <person name="Ma J."/>
        </authorList>
    </citation>
    <scope>NUCLEOTIDE SEQUENCE [LARGE SCALE GENOMIC DNA]</scope>
    <source>
        <strain evidence="3">CGMCC 1.16225</strain>
    </source>
</reference>
<gene>
    <name evidence="2" type="ORF">ACFSOZ_16245</name>
</gene>
<feature type="region of interest" description="Disordered" evidence="1">
    <location>
        <begin position="1"/>
        <end position="36"/>
    </location>
</feature>
<comment type="caution">
    <text evidence="2">The sequence shown here is derived from an EMBL/GenBank/DDBJ whole genome shotgun (WGS) entry which is preliminary data.</text>
</comment>
<name>A0ABW4UDJ5_9HYPH</name>
<protein>
    <recommendedName>
        <fullName evidence="4">LamG domain-containing protein</fullName>
    </recommendedName>
</protein>
<proteinExistence type="predicted"/>